<feature type="region of interest" description="Disordered" evidence="1">
    <location>
        <begin position="41"/>
        <end position="80"/>
    </location>
</feature>
<dbReference type="EMBL" id="KB446539">
    <property type="protein sequence ID" value="EME44764.1"/>
    <property type="molecule type" value="Genomic_DNA"/>
</dbReference>
<name>N1PQR6_DOTSN</name>
<gene>
    <name evidence="2" type="ORF">DOTSEDRAFT_44886</name>
</gene>
<accession>N1PQR6</accession>
<reference evidence="3" key="1">
    <citation type="journal article" date="2012" name="PLoS Genet.">
        <title>The genomes of the fungal plant pathogens Cladosporium fulvum and Dothistroma septosporum reveal adaptation to different hosts and lifestyles but also signatures of common ancestry.</title>
        <authorList>
            <person name="de Wit P.J.G.M."/>
            <person name="van der Burgt A."/>
            <person name="Oekmen B."/>
            <person name="Stergiopoulos I."/>
            <person name="Abd-Elsalam K.A."/>
            <person name="Aerts A.L."/>
            <person name="Bahkali A.H."/>
            <person name="Beenen H.G."/>
            <person name="Chettri P."/>
            <person name="Cox M.P."/>
            <person name="Datema E."/>
            <person name="de Vries R.P."/>
            <person name="Dhillon B."/>
            <person name="Ganley A.R."/>
            <person name="Griffiths S.A."/>
            <person name="Guo Y."/>
            <person name="Hamelin R.C."/>
            <person name="Henrissat B."/>
            <person name="Kabir M.S."/>
            <person name="Jashni M.K."/>
            <person name="Kema G."/>
            <person name="Klaubauf S."/>
            <person name="Lapidus A."/>
            <person name="Levasseur A."/>
            <person name="Lindquist E."/>
            <person name="Mehrabi R."/>
            <person name="Ohm R.A."/>
            <person name="Owen T.J."/>
            <person name="Salamov A."/>
            <person name="Schwelm A."/>
            <person name="Schijlen E."/>
            <person name="Sun H."/>
            <person name="van den Burg H.A."/>
            <person name="van Ham R.C.H.J."/>
            <person name="Zhang S."/>
            <person name="Goodwin S.B."/>
            <person name="Grigoriev I.V."/>
            <person name="Collemare J."/>
            <person name="Bradshaw R.E."/>
        </authorList>
    </citation>
    <scope>NUCLEOTIDE SEQUENCE [LARGE SCALE GENOMIC DNA]</scope>
    <source>
        <strain evidence="3">NZE10 / CBS 128990</strain>
    </source>
</reference>
<evidence type="ECO:0000256" key="1">
    <source>
        <dbReference type="SAM" id="MobiDB-lite"/>
    </source>
</evidence>
<dbReference type="HOGENOM" id="CLU_2589731_0_0_1"/>
<keyword evidence="3" id="KW-1185">Reference proteome</keyword>
<dbReference type="AlphaFoldDB" id="N1PQR6"/>
<proteinExistence type="predicted"/>
<evidence type="ECO:0000313" key="3">
    <source>
        <dbReference type="Proteomes" id="UP000016933"/>
    </source>
</evidence>
<dbReference type="Proteomes" id="UP000016933">
    <property type="component" value="Unassembled WGS sequence"/>
</dbReference>
<organism evidence="2 3">
    <name type="scientific">Dothistroma septosporum (strain NZE10 / CBS 128990)</name>
    <name type="common">Red band needle blight fungus</name>
    <name type="synonym">Mycosphaerella pini</name>
    <dbReference type="NCBI Taxonomy" id="675120"/>
    <lineage>
        <taxon>Eukaryota</taxon>
        <taxon>Fungi</taxon>
        <taxon>Dikarya</taxon>
        <taxon>Ascomycota</taxon>
        <taxon>Pezizomycotina</taxon>
        <taxon>Dothideomycetes</taxon>
        <taxon>Dothideomycetidae</taxon>
        <taxon>Mycosphaerellales</taxon>
        <taxon>Mycosphaerellaceae</taxon>
        <taxon>Dothistroma</taxon>
    </lineage>
</organism>
<sequence length="80" mass="8279">MAQYLMLSEARMQASLLHAAISTVSVSSVLFSALPPHVARGGGYGAGTTSSHAAERPYGDRGKGAERKSTNSDVYDAGHA</sequence>
<reference evidence="2 3" key="2">
    <citation type="journal article" date="2012" name="PLoS Pathog.">
        <title>Diverse lifestyles and strategies of plant pathogenesis encoded in the genomes of eighteen Dothideomycetes fungi.</title>
        <authorList>
            <person name="Ohm R.A."/>
            <person name="Feau N."/>
            <person name="Henrissat B."/>
            <person name="Schoch C.L."/>
            <person name="Horwitz B.A."/>
            <person name="Barry K.W."/>
            <person name="Condon B.J."/>
            <person name="Copeland A.C."/>
            <person name="Dhillon B."/>
            <person name="Glaser F."/>
            <person name="Hesse C.N."/>
            <person name="Kosti I."/>
            <person name="LaButti K."/>
            <person name="Lindquist E.A."/>
            <person name="Lucas S."/>
            <person name="Salamov A.A."/>
            <person name="Bradshaw R.E."/>
            <person name="Ciuffetti L."/>
            <person name="Hamelin R.C."/>
            <person name="Kema G.H.J."/>
            <person name="Lawrence C."/>
            <person name="Scott J.A."/>
            <person name="Spatafora J.W."/>
            <person name="Turgeon B.G."/>
            <person name="de Wit P.J.G.M."/>
            <person name="Zhong S."/>
            <person name="Goodwin S.B."/>
            <person name="Grigoriev I.V."/>
        </authorList>
    </citation>
    <scope>NUCLEOTIDE SEQUENCE [LARGE SCALE GENOMIC DNA]</scope>
    <source>
        <strain evidence="3">NZE10 / CBS 128990</strain>
    </source>
</reference>
<protein>
    <submittedName>
        <fullName evidence="2">Uncharacterized protein</fullName>
    </submittedName>
</protein>
<evidence type="ECO:0000313" key="2">
    <source>
        <dbReference type="EMBL" id="EME44764.1"/>
    </source>
</evidence>
<feature type="compositionally biased region" description="Basic and acidic residues" evidence="1">
    <location>
        <begin position="53"/>
        <end position="80"/>
    </location>
</feature>